<organism evidence="1 2">
    <name type="scientific">Solanum commersonii</name>
    <name type="common">Commerson's wild potato</name>
    <name type="synonym">Commerson's nightshade</name>
    <dbReference type="NCBI Taxonomy" id="4109"/>
    <lineage>
        <taxon>Eukaryota</taxon>
        <taxon>Viridiplantae</taxon>
        <taxon>Streptophyta</taxon>
        <taxon>Embryophyta</taxon>
        <taxon>Tracheophyta</taxon>
        <taxon>Spermatophyta</taxon>
        <taxon>Magnoliopsida</taxon>
        <taxon>eudicotyledons</taxon>
        <taxon>Gunneridae</taxon>
        <taxon>Pentapetalae</taxon>
        <taxon>asterids</taxon>
        <taxon>lamiids</taxon>
        <taxon>Solanales</taxon>
        <taxon>Solanaceae</taxon>
        <taxon>Solanoideae</taxon>
        <taxon>Solaneae</taxon>
        <taxon>Solanum</taxon>
    </lineage>
</organism>
<protein>
    <submittedName>
        <fullName evidence="1">Uncharacterized protein</fullName>
    </submittedName>
</protein>
<sequence>MSFILGLTKKKKSRNGFRAFCILSALELKMQALANLVSFSIQNCGPCFPEASKALELHFANYLDIIVDNREDNDFLVEENSTRGVVLQGFRGDVPNEVDEEFRIQTIICPMKMMI</sequence>
<evidence type="ECO:0000313" key="1">
    <source>
        <dbReference type="EMBL" id="KAG5589934.1"/>
    </source>
</evidence>
<keyword evidence="2" id="KW-1185">Reference proteome</keyword>
<name>A0A9J5XSJ2_SOLCO</name>
<dbReference type="EMBL" id="JACXVP010000008">
    <property type="protein sequence ID" value="KAG5589934.1"/>
    <property type="molecule type" value="Genomic_DNA"/>
</dbReference>
<accession>A0A9J5XSJ2</accession>
<evidence type="ECO:0000313" key="2">
    <source>
        <dbReference type="Proteomes" id="UP000824120"/>
    </source>
</evidence>
<comment type="caution">
    <text evidence="1">The sequence shown here is derived from an EMBL/GenBank/DDBJ whole genome shotgun (WGS) entry which is preliminary data.</text>
</comment>
<dbReference type="AlphaFoldDB" id="A0A9J5XSJ2"/>
<proteinExistence type="predicted"/>
<dbReference type="Proteomes" id="UP000824120">
    <property type="component" value="Chromosome 8"/>
</dbReference>
<gene>
    <name evidence="1" type="ORF">H5410_040448</name>
</gene>
<reference evidence="1 2" key="1">
    <citation type="submission" date="2020-09" db="EMBL/GenBank/DDBJ databases">
        <title>De no assembly of potato wild relative species, Solanum commersonii.</title>
        <authorList>
            <person name="Cho K."/>
        </authorList>
    </citation>
    <scope>NUCLEOTIDE SEQUENCE [LARGE SCALE GENOMIC DNA]</scope>
    <source>
        <strain evidence="1">LZ3.2</strain>
        <tissue evidence="1">Leaf</tissue>
    </source>
</reference>